<name>A0A3B1BK69_9ZZZZ</name>
<accession>A0A3B1BK69</accession>
<dbReference type="EMBL" id="UOFZ01000047">
    <property type="protein sequence ID" value="VAX12533.1"/>
    <property type="molecule type" value="Genomic_DNA"/>
</dbReference>
<dbReference type="InterPro" id="IPR036754">
    <property type="entry name" value="YbaK/aa-tRNA-synt-asso_dom_sf"/>
</dbReference>
<protein>
    <recommendedName>
        <fullName evidence="1">YbaK/aminoacyl-tRNA synthetase-associated domain-containing protein</fullName>
    </recommendedName>
</protein>
<dbReference type="CDD" id="cd04332">
    <property type="entry name" value="YbaK_like"/>
    <property type="match status" value="1"/>
</dbReference>
<dbReference type="Pfam" id="PF04073">
    <property type="entry name" value="tRNA_edit"/>
    <property type="match status" value="1"/>
</dbReference>
<feature type="domain" description="YbaK/aminoacyl-tRNA synthetase-associated" evidence="1">
    <location>
        <begin position="27"/>
        <end position="143"/>
    </location>
</feature>
<dbReference type="AlphaFoldDB" id="A0A3B1BK69"/>
<dbReference type="InterPro" id="IPR007214">
    <property type="entry name" value="YbaK/aa-tRNA-synth-assoc-dom"/>
</dbReference>
<evidence type="ECO:0000313" key="2">
    <source>
        <dbReference type="EMBL" id="VAX12533.1"/>
    </source>
</evidence>
<proteinExistence type="predicted"/>
<evidence type="ECO:0000259" key="1">
    <source>
        <dbReference type="Pfam" id="PF04073"/>
    </source>
</evidence>
<sequence>MAMSISLLEYLEWEGVDYELVHHAWISGSMRTAEAAHIPGEKLAKCVVLEDEAGYLMAVLPATHKVEIETLSEELGRDLQLASENEIRDMFEDCATGAIPPMVKAFGYDAVIDDSLNECDEIYFEAGDHTELVHLSGEDFTDLTADTPHLRFSHHI</sequence>
<dbReference type="Gene3D" id="3.90.960.10">
    <property type="entry name" value="YbaK/aminoacyl-tRNA synthetase-associated domain"/>
    <property type="match status" value="1"/>
</dbReference>
<organism evidence="2">
    <name type="scientific">hydrothermal vent metagenome</name>
    <dbReference type="NCBI Taxonomy" id="652676"/>
    <lineage>
        <taxon>unclassified sequences</taxon>
        <taxon>metagenomes</taxon>
        <taxon>ecological metagenomes</taxon>
    </lineage>
</organism>
<dbReference type="GO" id="GO:0002161">
    <property type="term" value="F:aminoacyl-tRNA deacylase activity"/>
    <property type="evidence" value="ECO:0007669"/>
    <property type="project" value="InterPro"/>
</dbReference>
<dbReference type="SUPFAM" id="SSF55826">
    <property type="entry name" value="YbaK/ProRS associated domain"/>
    <property type="match status" value="1"/>
</dbReference>
<reference evidence="2" key="1">
    <citation type="submission" date="2018-06" db="EMBL/GenBank/DDBJ databases">
        <authorList>
            <person name="Zhirakovskaya E."/>
        </authorList>
    </citation>
    <scope>NUCLEOTIDE SEQUENCE</scope>
</reference>
<gene>
    <name evidence="2" type="ORF">MNBD_GAMMA24-2753</name>
</gene>